<dbReference type="AlphaFoldDB" id="A0A0L6JKS7"/>
<dbReference type="STRING" id="398512.Bccel_1656"/>
<evidence type="ECO:0000313" key="2">
    <source>
        <dbReference type="Proteomes" id="UP000036923"/>
    </source>
</evidence>
<dbReference type="OrthoDB" id="883590at2"/>
<dbReference type="RefSeq" id="WP_036941415.1">
    <property type="nucleotide sequence ID" value="NZ_JQKC01000015.1"/>
</dbReference>
<keyword evidence="2" id="KW-1185">Reference proteome</keyword>
<evidence type="ECO:0000313" key="1">
    <source>
        <dbReference type="EMBL" id="KNY26394.1"/>
    </source>
</evidence>
<organism evidence="1 2">
    <name type="scientific">Pseudobacteroides cellulosolvens ATCC 35603 = DSM 2933</name>
    <dbReference type="NCBI Taxonomy" id="398512"/>
    <lineage>
        <taxon>Bacteria</taxon>
        <taxon>Bacillati</taxon>
        <taxon>Bacillota</taxon>
        <taxon>Clostridia</taxon>
        <taxon>Eubacteriales</taxon>
        <taxon>Oscillospiraceae</taxon>
        <taxon>Pseudobacteroides</taxon>
    </lineage>
</organism>
<gene>
    <name evidence="1" type="ORF">Bccel_1656</name>
</gene>
<accession>A0A0L6JKS7</accession>
<comment type="caution">
    <text evidence="1">The sequence shown here is derived from an EMBL/GenBank/DDBJ whole genome shotgun (WGS) entry which is preliminary data.</text>
</comment>
<dbReference type="Proteomes" id="UP000036923">
    <property type="component" value="Unassembled WGS sequence"/>
</dbReference>
<dbReference type="eggNOG" id="COG1397">
    <property type="taxonomic scope" value="Bacteria"/>
</dbReference>
<proteinExistence type="predicted"/>
<evidence type="ECO:0008006" key="3">
    <source>
        <dbReference type="Google" id="ProtNLM"/>
    </source>
</evidence>
<sequence length="122" mass="14241">MKLFRPVGIRELKLIKESGMTKFPPRLPEQPIFYPVMNIEYARQIALDWNTKSAPGYAGFVTEFDIDDEYVSRFEIKTVGTSTHKELWVPAEELDDFNSHIIGEIRVVEEYYGEKYKCDKGE</sequence>
<dbReference type="EMBL" id="LGTC01000001">
    <property type="protein sequence ID" value="KNY26394.1"/>
    <property type="molecule type" value="Genomic_DNA"/>
</dbReference>
<protein>
    <recommendedName>
        <fullName evidence="3">ADP-ribosylation/crystallin J1</fullName>
    </recommendedName>
</protein>
<name>A0A0L6JKS7_9FIRM</name>
<reference evidence="2" key="1">
    <citation type="submission" date="2015-07" db="EMBL/GenBank/DDBJ databases">
        <title>Near-Complete Genome Sequence of the Cellulolytic Bacterium Bacteroides (Pseudobacteroides) cellulosolvens ATCC 35603.</title>
        <authorList>
            <person name="Dassa B."/>
            <person name="Utturkar S.M."/>
            <person name="Klingeman D.M."/>
            <person name="Hurt R.A."/>
            <person name="Keller M."/>
            <person name="Xu J."/>
            <person name="Reddy Y.H.K."/>
            <person name="Borovok I."/>
            <person name="Grinberg I.R."/>
            <person name="Lamed R."/>
            <person name="Zhivin O."/>
            <person name="Bayer E.A."/>
            <person name="Brown S.D."/>
        </authorList>
    </citation>
    <scope>NUCLEOTIDE SEQUENCE [LARGE SCALE GENOMIC DNA]</scope>
    <source>
        <strain evidence="2">DSM 2933</strain>
    </source>
</reference>